<dbReference type="EMBL" id="QRHR01000005">
    <property type="protein sequence ID" value="RHF88838.1"/>
    <property type="molecule type" value="Genomic_DNA"/>
</dbReference>
<evidence type="ECO:0000256" key="1">
    <source>
        <dbReference type="SAM" id="Phobius"/>
    </source>
</evidence>
<comment type="caution">
    <text evidence="4">The sequence shown here is derived from an EMBL/GenBank/DDBJ whole genome shotgun (WGS) entry which is preliminary data.</text>
</comment>
<evidence type="ECO:0000313" key="5">
    <source>
        <dbReference type="Proteomes" id="UP000285740"/>
    </source>
</evidence>
<evidence type="ECO:0000313" key="6">
    <source>
        <dbReference type="Proteomes" id="UP000286186"/>
    </source>
</evidence>
<dbReference type="Proteomes" id="UP000285740">
    <property type="component" value="Unassembled WGS sequence"/>
</dbReference>
<sequence>MKGNKLKGEITIETAIVFPIVMLMVLLLIYFSMFLHDIVKMKSYAYGAGCTYAEMEFKDFESNVEKKFQSIPLFITKVSAKCGESTNHYKITLQYTSISNIKWMEEFINKGNNSYEINVEKRMSRKIFGITSAIRDNIQKGDSDN</sequence>
<dbReference type="RefSeq" id="WP_117900713.1">
    <property type="nucleotide sequence ID" value="NZ_CATWJF010000014.1"/>
</dbReference>
<organism evidence="4 6">
    <name type="scientific">Eubacterium ventriosum</name>
    <dbReference type="NCBI Taxonomy" id="39496"/>
    <lineage>
        <taxon>Bacteria</taxon>
        <taxon>Bacillati</taxon>
        <taxon>Bacillota</taxon>
        <taxon>Clostridia</taxon>
        <taxon>Eubacteriales</taxon>
        <taxon>Eubacteriaceae</taxon>
        <taxon>Eubacterium</taxon>
    </lineage>
</organism>
<feature type="transmembrane region" description="Helical" evidence="1">
    <location>
        <begin position="15"/>
        <end position="35"/>
    </location>
</feature>
<dbReference type="AlphaFoldDB" id="A0A414R779"/>
<evidence type="ECO:0000313" key="3">
    <source>
        <dbReference type="EMBL" id="RHA76436.1"/>
    </source>
</evidence>
<dbReference type="EMBL" id="QSFV01000050">
    <property type="protein sequence ID" value="RHA76436.1"/>
    <property type="molecule type" value="Genomic_DNA"/>
</dbReference>
<protein>
    <submittedName>
        <fullName evidence="4">Pilus assembly protein</fullName>
    </submittedName>
</protein>
<evidence type="ECO:0000259" key="2">
    <source>
        <dbReference type="Pfam" id="PF07811"/>
    </source>
</evidence>
<gene>
    <name evidence="4" type="ORF">DW652_06265</name>
    <name evidence="3" type="ORF">DW918_10535</name>
</gene>
<proteinExistence type="predicted"/>
<evidence type="ECO:0000313" key="4">
    <source>
        <dbReference type="EMBL" id="RHF88838.1"/>
    </source>
</evidence>
<keyword evidence="1" id="KW-0812">Transmembrane</keyword>
<dbReference type="Proteomes" id="UP000286186">
    <property type="component" value="Unassembled WGS sequence"/>
</dbReference>
<feature type="domain" description="TadE-like" evidence="2">
    <location>
        <begin position="10"/>
        <end position="37"/>
    </location>
</feature>
<name>A0A414R779_9FIRM</name>
<keyword evidence="1" id="KW-1133">Transmembrane helix</keyword>
<keyword evidence="1" id="KW-0472">Membrane</keyword>
<accession>A0A414R779</accession>
<reference evidence="5 6" key="1">
    <citation type="submission" date="2018-08" db="EMBL/GenBank/DDBJ databases">
        <title>A genome reference for cultivated species of the human gut microbiota.</title>
        <authorList>
            <person name="Zou Y."/>
            <person name="Xue W."/>
            <person name="Luo G."/>
        </authorList>
    </citation>
    <scope>NUCLEOTIDE SEQUENCE [LARGE SCALE GENOMIC DNA]</scope>
    <source>
        <strain evidence="4 6">AM23-22</strain>
        <strain evidence="3 5">AM42-30</strain>
    </source>
</reference>
<dbReference type="Pfam" id="PF07811">
    <property type="entry name" value="TadE"/>
    <property type="match status" value="1"/>
</dbReference>
<dbReference type="InterPro" id="IPR012495">
    <property type="entry name" value="TadE-like_dom"/>
</dbReference>